<keyword evidence="2" id="KW-1185">Reference proteome</keyword>
<name>A0ABD2Y5P2_9GENT</name>
<dbReference type="Proteomes" id="UP001630127">
    <property type="component" value="Unassembled WGS sequence"/>
</dbReference>
<organism evidence="1 2">
    <name type="scientific">Cinchona calisaya</name>
    <dbReference type="NCBI Taxonomy" id="153742"/>
    <lineage>
        <taxon>Eukaryota</taxon>
        <taxon>Viridiplantae</taxon>
        <taxon>Streptophyta</taxon>
        <taxon>Embryophyta</taxon>
        <taxon>Tracheophyta</taxon>
        <taxon>Spermatophyta</taxon>
        <taxon>Magnoliopsida</taxon>
        <taxon>eudicotyledons</taxon>
        <taxon>Gunneridae</taxon>
        <taxon>Pentapetalae</taxon>
        <taxon>asterids</taxon>
        <taxon>lamiids</taxon>
        <taxon>Gentianales</taxon>
        <taxon>Rubiaceae</taxon>
        <taxon>Cinchonoideae</taxon>
        <taxon>Cinchoneae</taxon>
        <taxon>Cinchona</taxon>
    </lineage>
</organism>
<protein>
    <submittedName>
        <fullName evidence="1">Uncharacterized protein</fullName>
    </submittedName>
</protein>
<accession>A0ABD2Y5P2</accession>
<evidence type="ECO:0000313" key="1">
    <source>
        <dbReference type="EMBL" id="KAL3502351.1"/>
    </source>
</evidence>
<comment type="caution">
    <text evidence="1">The sequence shown here is derived from an EMBL/GenBank/DDBJ whole genome shotgun (WGS) entry which is preliminary data.</text>
</comment>
<proteinExistence type="predicted"/>
<evidence type="ECO:0000313" key="2">
    <source>
        <dbReference type="Proteomes" id="UP001630127"/>
    </source>
</evidence>
<sequence>MVEELEQLWKNLSINGEEKTIADPLEIQEEFEEDSQLTKAKLHLCEFWARILNLLLGSVDLPIAKLSGDSLGEFSAVGAVEDEIAWGKYMSFCVKLVVSKPLKRATKLSFGTKELTVFFK</sequence>
<dbReference type="EMBL" id="JBJUIK010000015">
    <property type="protein sequence ID" value="KAL3502351.1"/>
    <property type="molecule type" value="Genomic_DNA"/>
</dbReference>
<dbReference type="AlphaFoldDB" id="A0ABD2Y5P2"/>
<reference evidence="1 2" key="1">
    <citation type="submission" date="2024-11" db="EMBL/GenBank/DDBJ databases">
        <title>A near-complete genome assembly of Cinchona calisaya.</title>
        <authorList>
            <person name="Lian D.C."/>
            <person name="Zhao X.W."/>
            <person name="Wei L."/>
        </authorList>
    </citation>
    <scope>NUCLEOTIDE SEQUENCE [LARGE SCALE GENOMIC DNA]</scope>
    <source>
        <tissue evidence="1">Nenye</tissue>
    </source>
</reference>
<gene>
    <name evidence="1" type="ORF">ACH5RR_036800</name>
</gene>